<evidence type="ECO:0000313" key="1">
    <source>
        <dbReference type="EMBL" id="KJY67227.1"/>
    </source>
</evidence>
<sequence>MKAKLSLIALSLVALPTMAQLSEQAGFSGEVSLSAGFASTTSNFNTDGDKTINDVNQTASSDSGALVLPLGSLAYTFGTNLDKQFYVGMAREDIAVGTLALELGYKQQLASGMVIDASFLPTVMSGETWSDPFLTGQERQTTDETGNAFRLKFNNIMGSNFSLDTAYATRDIDDEKSGVSDTSLTTAERNALQRDSSSIYLKGDYRLPLTRTSFLQPSLTYIKTDADGDANSLDSVGGELSYFKIMNRHQFALTAGYTNRSYDAINAIYGKTRDEDELSIFAAYEYQEFMGWQDWSLVSFAGYSKTDSNIDFYDEDQYLLSVGMNYQF</sequence>
<name>A0A837G006_9VIBR</name>
<dbReference type="AlphaFoldDB" id="A0A837G006"/>
<dbReference type="Pfam" id="PF11059">
    <property type="entry name" value="DUF2860"/>
    <property type="match status" value="1"/>
</dbReference>
<comment type="caution">
    <text evidence="1">The sequence shown here is derived from an EMBL/GenBank/DDBJ whole genome shotgun (WGS) entry which is preliminary data.</text>
</comment>
<accession>A0A837G006</accession>
<dbReference type="InterPro" id="IPR016896">
    <property type="entry name" value="DUF2860"/>
</dbReference>
<reference evidence="1" key="1">
    <citation type="journal article" date="2015" name="BMC Genomics">
        <title>Genome mining reveals unlocked bioactive potential of marine Gram-negative bacteria.</title>
        <authorList>
            <person name="Machado H."/>
            <person name="Sonnenschein E.C."/>
            <person name="Melchiorsen J."/>
            <person name="Gram L."/>
        </authorList>
    </citation>
    <scope>NUCLEOTIDE SEQUENCE</scope>
    <source>
        <strain evidence="1">S2052</strain>
    </source>
</reference>
<dbReference type="PIRSF" id="PIRSF028696">
    <property type="entry name" value="UCP028696"/>
    <property type="match status" value="1"/>
</dbReference>
<organism evidence="1">
    <name type="scientific">Vibrio coralliilyticus</name>
    <dbReference type="NCBI Taxonomy" id="190893"/>
    <lineage>
        <taxon>Bacteria</taxon>
        <taxon>Pseudomonadati</taxon>
        <taxon>Pseudomonadota</taxon>
        <taxon>Gammaproteobacteria</taxon>
        <taxon>Vibrionales</taxon>
        <taxon>Vibrionaceae</taxon>
        <taxon>Vibrio</taxon>
    </lineage>
</organism>
<dbReference type="RefSeq" id="WP_045987368.1">
    <property type="nucleotide sequence ID" value="NZ_CP063051.1"/>
</dbReference>
<dbReference type="EMBL" id="JXXR01000028">
    <property type="protein sequence ID" value="KJY67227.1"/>
    <property type="molecule type" value="Genomic_DNA"/>
</dbReference>
<gene>
    <name evidence="1" type="ORF">TW71_22820</name>
</gene>
<proteinExistence type="predicted"/>
<dbReference type="SUPFAM" id="SSF56935">
    <property type="entry name" value="Porins"/>
    <property type="match status" value="1"/>
</dbReference>
<protein>
    <submittedName>
        <fullName evidence="1">Uncharacterized protein</fullName>
    </submittedName>
</protein>